<feature type="compositionally biased region" description="Polar residues" evidence="1">
    <location>
        <begin position="35"/>
        <end position="56"/>
    </location>
</feature>
<keyword evidence="3" id="KW-1185">Reference proteome</keyword>
<accession>A0ABW2SC77</accession>
<proteinExistence type="predicted"/>
<organism evidence="2 3">
    <name type="scientific">Hydrogenophaga defluvii</name>
    <dbReference type="NCBI Taxonomy" id="249410"/>
    <lineage>
        <taxon>Bacteria</taxon>
        <taxon>Pseudomonadati</taxon>
        <taxon>Pseudomonadota</taxon>
        <taxon>Betaproteobacteria</taxon>
        <taxon>Burkholderiales</taxon>
        <taxon>Comamonadaceae</taxon>
        <taxon>Hydrogenophaga</taxon>
    </lineage>
</organism>
<protein>
    <recommendedName>
        <fullName evidence="4">Transposase</fullName>
    </recommendedName>
</protein>
<dbReference type="Proteomes" id="UP001596457">
    <property type="component" value="Unassembled WGS sequence"/>
</dbReference>
<dbReference type="EMBL" id="JBHTBZ010000020">
    <property type="protein sequence ID" value="MFC7460772.1"/>
    <property type="molecule type" value="Genomic_DNA"/>
</dbReference>
<name>A0ABW2SC77_9BURK</name>
<evidence type="ECO:0008006" key="4">
    <source>
        <dbReference type="Google" id="ProtNLM"/>
    </source>
</evidence>
<reference evidence="3" key="1">
    <citation type="journal article" date="2019" name="Int. J. Syst. Evol. Microbiol.">
        <title>The Global Catalogue of Microorganisms (GCM) 10K type strain sequencing project: providing services to taxonomists for standard genome sequencing and annotation.</title>
        <authorList>
            <consortium name="The Broad Institute Genomics Platform"/>
            <consortium name="The Broad Institute Genome Sequencing Center for Infectious Disease"/>
            <person name="Wu L."/>
            <person name="Ma J."/>
        </authorList>
    </citation>
    <scope>NUCLEOTIDE SEQUENCE [LARGE SCALE GENOMIC DNA]</scope>
    <source>
        <strain evidence="3">CCUG 53903</strain>
    </source>
</reference>
<sequence>MRQPPTAFQKMRYRREQREHLAKRKELPRLAHQVAAQQRQANPHESGSQLRDVNDA</sequence>
<evidence type="ECO:0000313" key="3">
    <source>
        <dbReference type="Proteomes" id="UP001596457"/>
    </source>
</evidence>
<feature type="region of interest" description="Disordered" evidence="1">
    <location>
        <begin position="32"/>
        <end position="56"/>
    </location>
</feature>
<evidence type="ECO:0000313" key="2">
    <source>
        <dbReference type="EMBL" id="MFC7460772.1"/>
    </source>
</evidence>
<dbReference type="RefSeq" id="WP_382200339.1">
    <property type="nucleotide sequence ID" value="NZ_JBHTBZ010000020.1"/>
</dbReference>
<gene>
    <name evidence="2" type="ORF">ACFQU0_10060</name>
</gene>
<comment type="caution">
    <text evidence="2">The sequence shown here is derived from an EMBL/GenBank/DDBJ whole genome shotgun (WGS) entry which is preliminary data.</text>
</comment>
<evidence type="ECO:0000256" key="1">
    <source>
        <dbReference type="SAM" id="MobiDB-lite"/>
    </source>
</evidence>